<sequence length="291" mass="31359">MVSWAWASAVPLTLAIAIAWTLLLSNQRIGSALVEELHAQGLRVYATARSLGKMTHLAKLSNVTLVIFDVTNPDSIATAVTAVHQELSSRDDGGDTLDIIINNAGQSIVYPALDTSIEEAKRLFDVNFWGVVAVTQAFVPLLRDSRHGGAVVSVCSISGFLYAPGMSTYNASKAALMSWSETLRLELEPFNTRVISLVTGSVATNVMSHSNIALHETSLYHKAFPDIQARGVGEDVSRKSAPADFAREVVKVILGGASGTVWRGAMALMVRFMVKFMDRAIQTGIGLDKLR</sequence>
<dbReference type="Gene3D" id="3.40.50.720">
    <property type="entry name" value="NAD(P)-binding Rossmann-like Domain"/>
    <property type="match status" value="1"/>
</dbReference>
<dbReference type="SUPFAM" id="SSF51735">
    <property type="entry name" value="NAD(P)-binding Rossmann-fold domains"/>
    <property type="match status" value="1"/>
</dbReference>
<dbReference type="Pfam" id="PF00106">
    <property type="entry name" value="adh_short"/>
    <property type="match status" value="1"/>
</dbReference>
<dbReference type="InterPro" id="IPR020904">
    <property type="entry name" value="Sc_DH/Rdtase_CS"/>
</dbReference>
<evidence type="ECO:0000256" key="1">
    <source>
        <dbReference type="ARBA" id="ARBA00006484"/>
    </source>
</evidence>
<evidence type="ECO:0000256" key="2">
    <source>
        <dbReference type="ARBA" id="ARBA00022857"/>
    </source>
</evidence>
<dbReference type="EMBL" id="JBFXLU010000085">
    <property type="protein sequence ID" value="KAL2843940.1"/>
    <property type="molecule type" value="Genomic_DNA"/>
</dbReference>
<reference evidence="5 6" key="1">
    <citation type="submission" date="2024-07" db="EMBL/GenBank/DDBJ databases">
        <title>Section-level genome sequencing and comparative genomics of Aspergillus sections Usti and Cavernicolus.</title>
        <authorList>
            <consortium name="Lawrence Berkeley National Laboratory"/>
            <person name="Nybo J.L."/>
            <person name="Vesth T.C."/>
            <person name="Theobald S."/>
            <person name="Frisvad J.C."/>
            <person name="Larsen T.O."/>
            <person name="Kjaerboelling I."/>
            <person name="Rothschild-Mancinelli K."/>
            <person name="Lyhne E.K."/>
            <person name="Kogle M.E."/>
            <person name="Barry K."/>
            <person name="Clum A."/>
            <person name="Na H."/>
            <person name="Ledsgaard L."/>
            <person name="Lin J."/>
            <person name="Lipzen A."/>
            <person name="Kuo A."/>
            <person name="Riley R."/>
            <person name="Mondo S."/>
            <person name="Labutti K."/>
            <person name="Haridas S."/>
            <person name="Pangalinan J."/>
            <person name="Salamov A.A."/>
            <person name="Simmons B.A."/>
            <person name="Magnuson J.K."/>
            <person name="Chen J."/>
            <person name="Drula E."/>
            <person name="Henrissat B."/>
            <person name="Wiebenga A."/>
            <person name="Lubbers R.J."/>
            <person name="Gomes A.C."/>
            <person name="Makela M.R."/>
            <person name="Stajich J."/>
            <person name="Grigoriev I.V."/>
            <person name="Mortensen U.H."/>
            <person name="De Vries R.P."/>
            <person name="Baker S.E."/>
            <person name="Andersen M.R."/>
        </authorList>
    </citation>
    <scope>NUCLEOTIDE SEQUENCE [LARGE SCALE GENOMIC DNA]</scope>
    <source>
        <strain evidence="5 6">CBS 123904</strain>
    </source>
</reference>
<dbReference type="InterPro" id="IPR036291">
    <property type="entry name" value="NAD(P)-bd_dom_sf"/>
</dbReference>
<comment type="similarity">
    <text evidence="1 4">Belongs to the short-chain dehydrogenases/reductases (SDR) family.</text>
</comment>
<dbReference type="PROSITE" id="PS00061">
    <property type="entry name" value="ADH_SHORT"/>
    <property type="match status" value="1"/>
</dbReference>
<organism evidence="5 6">
    <name type="scientific">Aspergillus pseudoustus</name>
    <dbReference type="NCBI Taxonomy" id="1810923"/>
    <lineage>
        <taxon>Eukaryota</taxon>
        <taxon>Fungi</taxon>
        <taxon>Dikarya</taxon>
        <taxon>Ascomycota</taxon>
        <taxon>Pezizomycotina</taxon>
        <taxon>Eurotiomycetes</taxon>
        <taxon>Eurotiomycetidae</taxon>
        <taxon>Eurotiales</taxon>
        <taxon>Aspergillaceae</taxon>
        <taxon>Aspergillus</taxon>
        <taxon>Aspergillus subgen. Nidulantes</taxon>
    </lineage>
</organism>
<protein>
    <submittedName>
        <fullName evidence="5">NAD(P)-binding protein</fullName>
    </submittedName>
</protein>
<keyword evidence="3" id="KW-0560">Oxidoreductase</keyword>
<evidence type="ECO:0000256" key="4">
    <source>
        <dbReference type="RuleBase" id="RU000363"/>
    </source>
</evidence>
<proteinExistence type="inferred from homology"/>
<dbReference type="Proteomes" id="UP001610446">
    <property type="component" value="Unassembled WGS sequence"/>
</dbReference>
<dbReference type="PANTHER" id="PTHR44169:SF6">
    <property type="entry name" value="NADPH-DEPENDENT 1-ACYLDIHYDROXYACETONE PHOSPHATE REDUCTASE"/>
    <property type="match status" value="1"/>
</dbReference>
<evidence type="ECO:0000313" key="5">
    <source>
        <dbReference type="EMBL" id="KAL2843940.1"/>
    </source>
</evidence>
<comment type="caution">
    <text evidence="5">The sequence shown here is derived from an EMBL/GenBank/DDBJ whole genome shotgun (WGS) entry which is preliminary data.</text>
</comment>
<accession>A0ABR4JV71</accession>
<dbReference type="PRINTS" id="PR00080">
    <property type="entry name" value="SDRFAMILY"/>
</dbReference>
<evidence type="ECO:0000313" key="6">
    <source>
        <dbReference type="Proteomes" id="UP001610446"/>
    </source>
</evidence>
<dbReference type="PANTHER" id="PTHR44169">
    <property type="entry name" value="NADPH-DEPENDENT 1-ACYLDIHYDROXYACETONE PHOSPHATE REDUCTASE"/>
    <property type="match status" value="1"/>
</dbReference>
<gene>
    <name evidence="5" type="ORF">BJY01DRAFT_235482</name>
</gene>
<evidence type="ECO:0000256" key="3">
    <source>
        <dbReference type="ARBA" id="ARBA00023002"/>
    </source>
</evidence>
<keyword evidence="6" id="KW-1185">Reference proteome</keyword>
<keyword evidence="2" id="KW-0521">NADP</keyword>
<name>A0ABR4JV71_9EURO</name>
<dbReference type="InterPro" id="IPR002347">
    <property type="entry name" value="SDR_fam"/>
</dbReference>
<dbReference type="PRINTS" id="PR00081">
    <property type="entry name" value="GDHRDH"/>
</dbReference>